<dbReference type="GO" id="GO:0005674">
    <property type="term" value="C:transcription factor TFIIF complex"/>
    <property type="evidence" value="ECO:0007669"/>
    <property type="project" value="TreeGrafter"/>
</dbReference>
<feature type="non-terminal residue" evidence="2">
    <location>
        <position position="160"/>
    </location>
</feature>
<reference evidence="2" key="2">
    <citation type="submission" date="2021-02" db="EMBL/GenBank/DDBJ databases">
        <authorList>
            <person name="Kimball J.A."/>
            <person name="Haas M.W."/>
            <person name="Macchietto M."/>
            <person name="Kono T."/>
            <person name="Duquette J."/>
            <person name="Shao M."/>
        </authorList>
    </citation>
    <scope>NUCLEOTIDE SEQUENCE</scope>
    <source>
        <tissue evidence="2">Fresh leaf tissue</tissue>
    </source>
</reference>
<name>A0A8J5X004_ZIZPA</name>
<sequence length="160" mass="17412">MGGADLLVLKASCERCGGASDLYGTGCRHTTLCCSCARTMTRSFERCAVCAAPITSLIREYSVSVDTAAEKTLSIGRFTTGLPPFSDKENAGSGWSLLKEGQQLTGNIRDKDYNKMPWILEDETGQYQYQGQVEGLQSTASTYYLLMLHGKELRAFPVGS</sequence>
<protein>
    <recommendedName>
        <fullName evidence="1">Transcription initiation factor IIF subunit alpha</fullName>
    </recommendedName>
</protein>
<evidence type="ECO:0000313" key="3">
    <source>
        <dbReference type="Proteomes" id="UP000729402"/>
    </source>
</evidence>
<gene>
    <name evidence="2" type="ORF">GUJ93_ZPchr0013g37773</name>
</gene>
<dbReference type="PANTHER" id="PTHR13011:SF2">
    <property type="entry name" value="TRANSCRIPTION INITIATION FACTOR IIF SUBUNIT ALPHA"/>
    <property type="match status" value="1"/>
</dbReference>
<dbReference type="GO" id="GO:0001096">
    <property type="term" value="F:TFIIF-class transcription factor complex binding"/>
    <property type="evidence" value="ECO:0007669"/>
    <property type="project" value="TreeGrafter"/>
</dbReference>
<keyword evidence="1" id="KW-0539">Nucleus</keyword>
<keyword evidence="3" id="KW-1185">Reference proteome</keyword>
<keyword evidence="1" id="KW-0804">Transcription</keyword>
<dbReference type="AlphaFoldDB" id="A0A8J5X004"/>
<proteinExistence type="inferred from homology"/>
<reference evidence="2" key="1">
    <citation type="journal article" date="2021" name="bioRxiv">
        <title>Whole Genome Assembly and Annotation of Northern Wild Rice, Zizania palustris L., Supports a Whole Genome Duplication in the Zizania Genus.</title>
        <authorList>
            <person name="Haas M."/>
            <person name="Kono T."/>
            <person name="Macchietto M."/>
            <person name="Millas R."/>
            <person name="McGilp L."/>
            <person name="Shao M."/>
            <person name="Duquette J."/>
            <person name="Hirsch C.N."/>
            <person name="Kimball J."/>
        </authorList>
    </citation>
    <scope>NUCLEOTIDE SEQUENCE</scope>
    <source>
        <tissue evidence="2">Fresh leaf tissue</tissue>
    </source>
</reference>
<accession>A0A8J5X004</accession>
<dbReference type="GO" id="GO:0006367">
    <property type="term" value="P:transcription initiation at RNA polymerase II promoter"/>
    <property type="evidence" value="ECO:0007669"/>
    <property type="project" value="InterPro"/>
</dbReference>
<evidence type="ECO:0000256" key="1">
    <source>
        <dbReference type="RuleBase" id="RU366044"/>
    </source>
</evidence>
<dbReference type="Proteomes" id="UP000729402">
    <property type="component" value="Unassembled WGS sequence"/>
</dbReference>
<dbReference type="GO" id="GO:0016251">
    <property type="term" value="F:RNA polymerase II general transcription initiation factor activity"/>
    <property type="evidence" value="ECO:0007669"/>
    <property type="project" value="TreeGrafter"/>
</dbReference>
<dbReference type="Pfam" id="PF05793">
    <property type="entry name" value="TFIIF_alpha"/>
    <property type="match status" value="1"/>
</dbReference>
<dbReference type="OrthoDB" id="76676at2759"/>
<evidence type="ECO:0000313" key="2">
    <source>
        <dbReference type="EMBL" id="KAG8096753.1"/>
    </source>
</evidence>
<keyword evidence="1" id="KW-0805">Transcription regulation</keyword>
<comment type="caution">
    <text evidence="2">The sequence shown here is derived from an EMBL/GenBank/DDBJ whole genome shotgun (WGS) entry which is preliminary data.</text>
</comment>
<comment type="subcellular location">
    <subcellularLocation>
        <location evidence="1">Nucleus</location>
    </subcellularLocation>
</comment>
<dbReference type="InterPro" id="IPR008851">
    <property type="entry name" value="TFIIF-alpha"/>
</dbReference>
<dbReference type="GO" id="GO:0003677">
    <property type="term" value="F:DNA binding"/>
    <property type="evidence" value="ECO:0007669"/>
    <property type="project" value="UniProtKB-KW"/>
</dbReference>
<dbReference type="PANTHER" id="PTHR13011">
    <property type="entry name" value="TFIIF-ALPHA"/>
    <property type="match status" value="1"/>
</dbReference>
<comment type="similarity">
    <text evidence="1">Belongs to the TFIIF alpha subunit family.</text>
</comment>
<dbReference type="EMBL" id="JAAALK010000079">
    <property type="protein sequence ID" value="KAG8096753.1"/>
    <property type="molecule type" value="Genomic_DNA"/>
</dbReference>
<comment type="function">
    <text evidence="1">TFIIF is a general transcription initiation factor that binds to RNA polymerase II and helps to recruit it to the initiation complex in collaboration with TFIIB. It promotes transcription elongation.</text>
</comment>
<keyword evidence="1" id="KW-0238">DNA-binding</keyword>
<organism evidence="2 3">
    <name type="scientific">Zizania palustris</name>
    <name type="common">Northern wild rice</name>
    <dbReference type="NCBI Taxonomy" id="103762"/>
    <lineage>
        <taxon>Eukaryota</taxon>
        <taxon>Viridiplantae</taxon>
        <taxon>Streptophyta</taxon>
        <taxon>Embryophyta</taxon>
        <taxon>Tracheophyta</taxon>
        <taxon>Spermatophyta</taxon>
        <taxon>Magnoliopsida</taxon>
        <taxon>Liliopsida</taxon>
        <taxon>Poales</taxon>
        <taxon>Poaceae</taxon>
        <taxon>BOP clade</taxon>
        <taxon>Oryzoideae</taxon>
        <taxon>Oryzeae</taxon>
        <taxon>Zizaniinae</taxon>
        <taxon>Zizania</taxon>
    </lineage>
</organism>
<dbReference type="GO" id="GO:0032968">
    <property type="term" value="P:positive regulation of transcription elongation by RNA polymerase II"/>
    <property type="evidence" value="ECO:0007669"/>
    <property type="project" value="InterPro"/>
</dbReference>